<sequence>AFSAKGEQLISIQSRLEENFRTTNRHHPVPTLVAGLRCLGQAMKEKETSLERLGL</sequence>
<reference evidence="1" key="1">
    <citation type="submission" date="2021-06" db="EMBL/GenBank/DDBJ databases">
        <authorList>
            <person name="Kallberg Y."/>
            <person name="Tangrot J."/>
            <person name="Rosling A."/>
        </authorList>
    </citation>
    <scope>NUCLEOTIDE SEQUENCE</scope>
    <source>
        <strain evidence="1">CL356</strain>
    </source>
</reference>
<feature type="non-terminal residue" evidence="1">
    <location>
        <position position="1"/>
    </location>
</feature>
<protein>
    <submittedName>
        <fullName evidence="1">7256_t:CDS:1</fullName>
    </submittedName>
</protein>
<proteinExistence type="predicted"/>
<dbReference type="Proteomes" id="UP000789525">
    <property type="component" value="Unassembled WGS sequence"/>
</dbReference>
<evidence type="ECO:0000313" key="1">
    <source>
        <dbReference type="EMBL" id="CAG8725181.1"/>
    </source>
</evidence>
<keyword evidence="2" id="KW-1185">Reference proteome</keyword>
<comment type="caution">
    <text evidence="1">The sequence shown here is derived from an EMBL/GenBank/DDBJ whole genome shotgun (WGS) entry which is preliminary data.</text>
</comment>
<name>A0ACA9PV89_9GLOM</name>
<gene>
    <name evidence="1" type="ORF">ACOLOM_LOCUS11327</name>
</gene>
<evidence type="ECO:0000313" key="2">
    <source>
        <dbReference type="Proteomes" id="UP000789525"/>
    </source>
</evidence>
<dbReference type="EMBL" id="CAJVPT010040338">
    <property type="protein sequence ID" value="CAG8725181.1"/>
    <property type="molecule type" value="Genomic_DNA"/>
</dbReference>
<accession>A0ACA9PV89</accession>
<organism evidence="1 2">
    <name type="scientific">Acaulospora colombiana</name>
    <dbReference type="NCBI Taxonomy" id="27376"/>
    <lineage>
        <taxon>Eukaryota</taxon>
        <taxon>Fungi</taxon>
        <taxon>Fungi incertae sedis</taxon>
        <taxon>Mucoromycota</taxon>
        <taxon>Glomeromycotina</taxon>
        <taxon>Glomeromycetes</taxon>
        <taxon>Diversisporales</taxon>
        <taxon>Acaulosporaceae</taxon>
        <taxon>Acaulospora</taxon>
    </lineage>
</organism>